<dbReference type="EMBL" id="CAJHCQ010000002">
    <property type="protein sequence ID" value="CAD6519609.1"/>
    <property type="molecule type" value="Genomic_DNA"/>
</dbReference>
<dbReference type="InterPro" id="IPR014729">
    <property type="entry name" value="Rossmann-like_a/b/a_fold"/>
</dbReference>
<comment type="caution">
    <text evidence="2">The sequence shown here is derived from an EMBL/GenBank/DDBJ whole genome shotgun (WGS) entry which is preliminary data.</text>
</comment>
<feature type="compositionally biased region" description="Basic residues" evidence="1">
    <location>
        <begin position="11"/>
        <end position="22"/>
    </location>
</feature>
<evidence type="ECO:0008006" key="4">
    <source>
        <dbReference type="Google" id="ProtNLM"/>
    </source>
</evidence>
<sequence>MAIARADSTRKCRRGVRPRTRKNAVNKRRIYAPVADLLQLIYTPFATITLLHNLSGPFVLKLLIPVFDHHGAAEAARHSAFLFAERGMVEVEVVETTQRAASNHAASTRRRRRTRDMLDATCAILKDAGVPYRLRHAPGPAERSIAACVECSGADIVLVDASHLSFLRQWMMLSRLRRLCSVPVTLLH</sequence>
<accession>A0ABN7HHW2</accession>
<evidence type="ECO:0000313" key="2">
    <source>
        <dbReference type="EMBL" id="CAD6519609.1"/>
    </source>
</evidence>
<keyword evidence="3" id="KW-1185">Reference proteome</keyword>
<dbReference type="RefSeq" id="WP_236596714.1">
    <property type="nucleotide sequence ID" value="NZ_CAJHCQ010000002.1"/>
</dbReference>
<organism evidence="2 3">
    <name type="scientific">Paraburkholderia hiiakae</name>
    <dbReference type="NCBI Taxonomy" id="1081782"/>
    <lineage>
        <taxon>Bacteria</taxon>
        <taxon>Pseudomonadati</taxon>
        <taxon>Pseudomonadota</taxon>
        <taxon>Betaproteobacteria</taxon>
        <taxon>Burkholderiales</taxon>
        <taxon>Burkholderiaceae</taxon>
        <taxon>Paraburkholderia</taxon>
    </lineage>
</organism>
<evidence type="ECO:0000256" key="1">
    <source>
        <dbReference type="SAM" id="MobiDB-lite"/>
    </source>
</evidence>
<gene>
    <name evidence="2" type="ORF">LMG27952_01171</name>
</gene>
<feature type="region of interest" description="Disordered" evidence="1">
    <location>
        <begin position="1"/>
        <end position="22"/>
    </location>
</feature>
<proteinExistence type="predicted"/>
<dbReference type="Gene3D" id="3.40.50.620">
    <property type="entry name" value="HUPs"/>
    <property type="match status" value="1"/>
</dbReference>
<dbReference type="SUPFAM" id="SSF52402">
    <property type="entry name" value="Adenine nucleotide alpha hydrolases-like"/>
    <property type="match status" value="1"/>
</dbReference>
<reference evidence="2 3" key="1">
    <citation type="submission" date="2020-10" db="EMBL/GenBank/DDBJ databases">
        <authorList>
            <person name="Peeters C."/>
        </authorList>
    </citation>
    <scope>NUCLEOTIDE SEQUENCE [LARGE SCALE GENOMIC DNA]</scope>
    <source>
        <strain evidence="2 3">LMG 27952</strain>
    </source>
</reference>
<name>A0ABN7HHW2_9BURK</name>
<protein>
    <recommendedName>
        <fullName evidence="4">Universal stress protein</fullName>
    </recommendedName>
</protein>
<dbReference type="Proteomes" id="UP000656319">
    <property type="component" value="Unassembled WGS sequence"/>
</dbReference>
<evidence type="ECO:0000313" key="3">
    <source>
        <dbReference type="Proteomes" id="UP000656319"/>
    </source>
</evidence>